<reference evidence="1" key="1">
    <citation type="submission" date="2022-08" db="EMBL/GenBank/DDBJ databases">
        <authorList>
            <person name="Kallberg Y."/>
            <person name="Tangrot J."/>
            <person name="Rosling A."/>
        </authorList>
    </citation>
    <scope>NUCLEOTIDE SEQUENCE</scope>
    <source>
        <strain evidence="1">Wild A</strain>
    </source>
</reference>
<gene>
    <name evidence="1" type="ORF">FWILDA_LOCUS151</name>
</gene>
<protein>
    <submittedName>
        <fullName evidence="1">17226_t:CDS:1</fullName>
    </submittedName>
</protein>
<comment type="caution">
    <text evidence="1">The sequence shown here is derived from an EMBL/GenBank/DDBJ whole genome shotgun (WGS) entry which is preliminary data.</text>
</comment>
<accession>A0A9W4SA80</accession>
<dbReference type="Proteomes" id="UP001153678">
    <property type="component" value="Unassembled WGS sequence"/>
</dbReference>
<dbReference type="AlphaFoldDB" id="A0A9W4SA80"/>
<proteinExistence type="predicted"/>
<sequence>MEQDSAKFNVGYGKCINCSTEQSSVRWCNVCDVKVLKENFGNWTSGNPIIDNFIKFNQLSETGNVEYLEYIDFEQFDFVENTNKGGAFSTISLEGSSMDLG</sequence>
<dbReference type="OrthoDB" id="2362960at2759"/>
<dbReference type="EMBL" id="CAMKVN010000009">
    <property type="protein sequence ID" value="CAI2161634.1"/>
    <property type="molecule type" value="Genomic_DNA"/>
</dbReference>
<name>A0A9W4SA80_9GLOM</name>
<evidence type="ECO:0000313" key="2">
    <source>
        <dbReference type="Proteomes" id="UP001153678"/>
    </source>
</evidence>
<organism evidence="1 2">
    <name type="scientific">Funneliformis geosporum</name>
    <dbReference type="NCBI Taxonomy" id="1117311"/>
    <lineage>
        <taxon>Eukaryota</taxon>
        <taxon>Fungi</taxon>
        <taxon>Fungi incertae sedis</taxon>
        <taxon>Mucoromycota</taxon>
        <taxon>Glomeromycotina</taxon>
        <taxon>Glomeromycetes</taxon>
        <taxon>Glomerales</taxon>
        <taxon>Glomeraceae</taxon>
        <taxon>Funneliformis</taxon>
    </lineage>
</organism>
<evidence type="ECO:0000313" key="1">
    <source>
        <dbReference type="EMBL" id="CAI2161634.1"/>
    </source>
</evidence>
<keyword evidence="2" id="KW-1185">Reference proteome</keyword>